<organism evidence="4 5">
    <name type="scientific">Dysgonomonas termitidis</name>
    <dbReference type="NCBI Taxonomy" id="1516126"/>
    <lineage>
        <taxon>Bacteria</taxon>
        <taxon>Pseudomonadati</taxon>
        <taxon>Bacteroidota</taxon>
        <taxon>Bacteroidia</taxon>
        <taxon>Bacteroidales</taxon>
        <taxon>Dysgonomonadaceae</taxon>
        <taxon>Dysgonomonas</taxon>
    </lineage>
</organism>
<evidence type="ECO:0000259" key="3">
    <source>
        <dbReference type="PROSITE" id="PS51192"/>
    </source>
</evidence>
<dbReference type="EMBL" id="JBHSGN010000018">
    <property type="protein sequence ID" value="MFC4672635.1"/>
    <property type="molecule type" value="Genomic_DNA"/>
</dbReference>
<sequence length="807" mass="90561">MDHAGLLKRIAELEGQIAALTAEKDKLLYALTPPEPASPPENPSSGSPVNKHSPPRQKIELFMSLFRGRTDVYAKRYYNKKLDKGLYVPACKNEWDQVLCKKPEIKCRNCKNRVLLPLTDGVIERHLRNRDESGNGIIGIYPLLPDETCRLLAVDFDEKDWTDDIAAFRTVCEELEVPVAIERSRSGNGGHAWIFFDEALPATSARKMGNILLTKAMNIRHEIRFSSYDRMFPNQDVMPSGGFGNLIALPLQGSSRQKGNSEFVDAAFKPYPDQWAYLSSIRKMSAAGVSTLLSLFRYEPELGQLAEAFDGEEEDHPKPWEPGKAEIQLKASDFPGQLVIVEANMLYVAKEGVSQYALNHIKRLAAFRNPDFYRKQKMRVSTYDTPRIIYSQHETSGYLGIPRGCRNSLTELLDKSSAGYIFEDKRTYGETAGISFRGTLLPEQQAAFNALSEYENGVLSVPTAFGKTVIGMALIARRKCKTLILVHLHTLEAQWKKAVREFLSLSKKDPAGIVDIALVQSLVANGEAEERIKGYGMVIVDECHHASSLNYEKVLSTVNARYVYGLTATPVRRDGQHPLVFMYCGAIRYTVDTKSHTQKQGFMHSVTPRFTTFGIPSTPDDSLWHITQIYASLCEDNTRNRQIILDVIKAVETGRTPVILTQRKEHAIILAVMIEQEAASGTHILTLTGSASAKARKDMTARLAGIPEDEPLVIVATGKYAGEGFDYPRLDTLFLATPVAWKGTLAQYAGRLHRNYSGKEEVRIYDYVDRHVPVLERMYRKRLAGYKQMGYKVVQEESTGQQLFPFP</sequence>
<comment type="caution">
    <text evidence="4">The sequence shown here is derived from an EMBL/GenBank/DDBJ whole genome shotgun (WGS) entry which is preliminary data.</text>
</comment>
<dbReference type="GO" id="GO:0004386">
    <property type="term" value="F:helicase activity"/>
    <property type="evidence" value="ECO:0007669"/>
    <property type="project" value="UniProtKB-KW"/>
</dbReference>
<dbReference type="InterPro" id="IPR050742">
    <property type="entry name" value="Helicase_Restrict-Modif_Enz"/>
</dbReference>
<name>A0ABV9KRR1_9BACT</name>
<dbReference type="Pfam" id="PF04851">
    <property type="entry name" value="ResIII"/>
    <property type="match status" value="1"/>
</dbReference>
<dbReference type="CDD" id="cd18785">
    <property type="entry name" value="SF2_C"/>
    <property type="match status" value="1"/>
</dbReference>
<dbReference type="SMART" id="SM00487">
    <property type="entry name" value="DEXDc"/>
    <property type="match status" value="1"/>
</dbReference>
<dbReference type="InterPro" id="IPR014001">
    <property type="entry name" value="Helicase_ATP-bd"/>
</dbReference>
<gene>
    <name evidence="4" type="ORF">ACFO6W_02900</name>
</gene>
<dbReference type="InterPro" id="IPR006935">
    <property type="entry name" value="Helicase/UvrB_N"/>
</dbReference>
<feature type="coiled-coil region" evidence="1">
    <location>
        <begin position="3"/>
        <end position="30"/>
    </location>
</feature>
<dbReference type="InterPro" id="IPR001650">
    <property type="entry name" value="Helicase_C-like"/>
</dbReference>
<dbReference type="PROSITE" id="PS51192">
    <property type="entry name" value="HELICASE_ATP_BIND_1"/>
    <property type="match status" value="1"/>
</dbReference>
<dbReference type="Pfam" id="PF22548">
    <property type="entry name" value="AEP-TOTE"/>
    <property type="match status" value="1"/>
</dbReference>
<dbReference type="SUPFAM" id="SSF52540">
    <property type="entry name" value="P-loop containing nucleoside triphosphate hydrolases"/>
    <property type="match status" value="2"/>
</dbReference>
<dbReference type="Pfam" id="PF00271">
    <property type="entry name" value="Helicase_C"/>
    <property type="match status" value="1"/>
</dbReference>
<dbReference type="InterPro" id="IPR027417">
    <property type="entry name" value="P-loop_NTPase"/>
</dbReference>
<keyword evidence="5" id="KW-1185">Reference proteome</keyword>
<dbReference type="InterPro" id="IPR054347">
    <property type="entry name" value="TOTE_primase"/>
</dbReference>
<feature type="region of interest" description="Disordered" evidence="2">
    <location>
        <begin position="31"/>
        <end position="54"/>
    </location>
</feature>
<keyword evidence="1" id="KW-0175">Coiled coil</keyword>
<proteinExistence type="predicted"/>
<dbReference type="Proteomes" id="UP001596023">
    <property type="component" value="Unassembled WGS sequence"/>
</dbReference>
<keyword evidence="4" id="KW-0347">Helicase</keyword>
<dbReference type="CDD" id="cd17926">
    <property type="entry name" value="DEXHc_RE"/>
    <property type="match status" value="1"/>
</dbReference>
<feature type="compositionally biased region" description="Pro residues" evidence="2">
    <location>
        <begin position="33"/>
        <end position="42"/>
    </location>
</feature>
<feature type="domain" description="Helicase ATP-binding" evidence="3">
    <location>
        <begin position="448"/>
        <end position="588"/>
    </location>
</feature>
<evidence type="ECO:0000313" key="4">
    <source>
        <dbReference type="EMBL" id="MFC4672635.1"/>
    </source>
</evidence>
<dbReference type="RefSeq" id="WP_379993824.1">
    <property type="nucleotide sequence ID" value="NZ_JBHSGN010000018.1"/>
</dbReference>
<keyword evidence="4" id="KW-0067">ATP-binding</keyword>
<dbReference type="PANTHER" id="PTHR47396:SF1">
    <property type="entry name" value="ATP-DEPENDENT HELICASE IRC3-RELATED"/>
    <property type="match status" value="1"/>
</dbReference>
<protein>
    <submittedName>
        <fullName evidence="4">DEAD/DEAH box helicase family protein</fullName>
    </submittedName>
</protein>
<dbReference type="Gene3D" id="3.40.50.300">
    <property type="entry name" value="P-loop containing nucleotide triphosphate hydrolases"/>
    <property type="match status" value="2"/>
</dbReference>
<keyword evidence="4" id="KW-0547">Nucleotide-binding</keyword>
<evidence type="ECO:0000256" key="1">
    <source>
        <dbReference type="SAM" id="Coils"/>
    </source>
</evidence>
<dbReference type="PANTHER" id="PTHR47396">
    <property type="entry name" value="TYPE I RESTRICTION ENZYME ECOKI R PROTEIN"/>
    <property type="match status" value="1"/>
</dbReference>
<evidence type="ECO:0000313" key="5">
    <source>
        <dbReference type="Proteomes" id="UP001596023"/>
    </source>
</evidence>
<keyword evidence="4" id="KW-0378">Hydrolase</keyword>
<reference evidence="5" key="1">
    <citation type="journal article" date="2019" name="Int. J. Syst. Evol. Microbiol.">
        <title>The Global Catalogue of Microorganisms (GCM) 10K type strain sequencing project: providing services to taxonomists for standard genome sequencing and annotation.</title>
        <authorList>
            <consortium name="The Broad Institute Genomics Platform"/>
            <consortium name="The Broad Institute Genome Sequencing Center for Infectious Disease"/>
            <person name="Wu L."/>
            <person name="Ma J."/>
        </authorList>
    </citation>
    <scope>NUCLEOTIDE SEQUENCE [LARGE SCALE GENOMIC DNA]</scope>
    <source>
        <strain evidence="5">CCUG 66188</strain>
    </source>
</reference>
<accession>A0ABV9KRR1</accession>
<evidence type="ECO:0000256" key="2">
    <source>
        <dbReference type="SAM" id="MobiDB-lite"/>
    </source>
</evidence>